<keyword evidence="8" id="KW-1185">Reference proteome</keyword>
<evidence type="ECO:0000313" key="7">
    <source>
        <dbReference type="EMBL" id="GBG10523.1"/>
    </source>
</evidence>
<evidence type="ECO:0000313" key="8">
    <source>
        <dbReference type="Proteomes" id="UP000245202"/>
    </source>
</evidence>
<evidence type="ECO:0000256" key="4">
    <source>
        <dbReference type="PROSITE-ProRule" id="PRU00169"/>
    </source>
</evidence>
<evidence type="ECO:0000256" key="3">
    <source>
        <dbReference type="ARBA" id="ARBA00023163"/>
    </source>
</evidence>
<dbReference type="Gene3D" id="3.40.50.2300">
    <property type="match status" value="1"/>
</dbReference>
<evidence type="ECO:0000259" key="6">
    <source>
        <dbReference type="PROSITE" id="PS50110"/>
    </source>
</evidence>
<keyword evidence="1" id="KW-0805">Transcription regulation</keyword>
<dbReference type="PROSITE" id="PS50110">
    <property type="entry name" value="RESPONSE_REGULATORY"/>
    <property type="match status" value="1"/>
</dbReference>
<dbReference type="AlphaFoldDB" id="A0A2R5F2I8"/>
<dbReference type="InterPro" id="IPR011006">
    <property type="entry name" value="CheY-like_superfamily"/>
</dbReference>
<proteinExistence type="predicted"/>
<dbReference type="PROSITE" id="PS00041">
    <property type="entry name" value="HTH_ARAC_FAMILY_1"/>
    <property type="match status" value="1"/>
</dbReference>
<reference evidence="7 8" key="1">
    <citation type="submission" date="2017-08" db="EMBL/GenBank/DDBJ databases">
        <title>Substantial Increase in Enzyme Production by Combined Drug-Resistance Mutations in Paenibacillus agaridevorans.</title>
        <authorList>
            <person name="Tanaka Y."/>
            <person name="Funane K."/>
            <person name="Hosaka T."/>
            <person name="Shiwa Y."/>
            <person name="Fujita N."/>
            <person name="Miyazaki T."/>
            <person name="Yoshikawa H."/>
            <person name="Murakami K."/>
            <person name="Kasahara K."/>
            <person name="Inaoka T."/>
            <person name="Hiraga Y."/>
            <person name="Ochi K."/>
        </authorList>
    </citation>
    <scope>NUCLEOTIDE SEQUENCE [LARGE SCALE GENOMIC DNA]</scope>
    <source>
        <strain evidence="7 8">T-3040</strain>
    </source>
</reference>
<organism evidence="7 8">
    <name type="scientific">Paenibacillus agaridevorans</name>
    <dbReference type="NCBI Taxonomy" id="171404"/>
    <lineage>
        <taxon>Bacteria</taxon>
        <taxon>Bacillati</taxon>
        <taxon>Bacillota</taxon>
        <taxon>Bacilli</taxon>
        <taxon>Bacillales</taxon>
        <taxon>Paenibacillaceae</taxon>
        <taxon>Paenibacillus</taxon>
    </lineage>
</organism>
<protein>
    <submittedName>
        <fullName evidence="7">DNA-binding response regulator</fullName>
    </submittedName>
</protein>
<dbReference type="GO" id="GO:0003700">
    <property type="term" value="F:DNA-binding transcription factor activity"/>
    <property type="evidence" value="ECO:0007669"/>
    <property type="project" value="InterPro"/>
</dbReference>
<dbReference type="InterPro" id="IPR018062">
    <property type="entry name" value="HTH_AraC-typ_CS"/>
</dbReference>
<dbReference type="PANTHER" id="PTHR43280">
    <property type="entry name" value="ARAC-FAMILY TRANSCRIPTIONAL REGULATOR"/>
    <property type="match status" value="1"/>
</dbReference>
<dbReference type="SUPFAM" id="SSF46689">
    <property type="entry name" value="Homeodomain-like"/>
    <property type="match status" value="2"/>
</dbReference>
<dbReference type="GO" id="GO:0043565">
    <property type="term" value="F:sequence-specific DNA binding"/>
    <property type="evidence" value="ECO:0007669"/>
    <property type="project" value="InterPro"/>
</dbReference>
<dbReference type="PANTHER" id="PTHR43280:SF28">
    <property type="entry name" value="HTH-TYPE TRANSCRIPTIONAL ACTIVATOR RHAS"/>
    <property type="match status" value="1"/>
</dbReference>
<dbReference type="InterPro" id="IPR018060">
    <property type="entry name" value="HTH_AraC"/>
</dbReference>
<feature type="modified residue" description="4-aspartylphosphate" evidence="4">
    <location>
        <position position="55"/>
    </location>
</feature>
<evidence type="ECO:0000259" key="5">
    <source>
        <dbReference type="PROSITE" id="PS01124"/>
    </source>
</evidence>
<dbReference type="Proteomes" id="UP000245202">
    <property type="component" value="Unassembled WGS sequence"/>
</dbReference>
<dbReference type="CDD" id="cd17536">
    <property type="entry name" value="REC_YesN-like"/>
    <property type="match status" value="1"/>
</dbReference>
<dbReference type="GO" id="GO:0000160">
    <property type="term" value="P:phosphorelay signal transduction system"/>
    <property type="evidence" value="ECO:0007669"/>
    <property type="project" value="InterPro"/>
</dbReference>
<accession>A0A2R5F2I8</accession>
<keyword evidence="4" id="KW-0597">Phosphoprotein</keyword>
<dbReference type="PROSITE" id="PS01124">
    <property type="entry name" value="HTH_ARAC_FAMILY_2"/>
    <property type="match status" value="1"/>
</dbReference>
<dbReference type="EMBL" id="BDQX01000333">
    <property type="protein sequence ID" value="GBG10523.1"/>
    <property type="molecule type" value="Genomic_DNA"/>
</dbReference>
<dbReference type="PRINTS" id="PR00032">
    <property type="entry name" value="HTHARAC"/>
</dbReference>
<comment type="caution">
    <text evidence="7">The sequence shown here is derived from an EMBL/GenBank/DDBJ whole genome shotgun (WGS) entry which is preliminary data.</text>
</comment>
<dbReference type="InterPro" id="IPR001789">
    <property type="entry name" value="Sig_transdc_resp-reg_receiver"/>
</dbReference>
<gene>
    <name evidence="7" type="ORF">PAT3040_05266</name>
</gene>
<evidence type="ECO:0000256" key="1">
    <source>
        <dbReference type="ARBA" id="ARBA00023015"/>
    </source>
</evidence>
<dbReference type="Pfam" id="PF12833">
    <property type="entry name" value="HTH_18"/>
    <property type="match status" value="1"/>
</dbReference>
<dbReference type="SMART" id="SM00342">
    <property type="entry name" value="HTH_ARAC"/>
    <property type="match status" value="1"/>
</dbReference>
<feature type="domain" description="HTH araC/xylS-type" evidence="5">
    <location>
        <begin position="247"/>
        <end position="345"/>
    </location>
</feature>
<dbReference type="SMART" id="SM00448">
    <property type="entry name" value="REC"/>
    <property type="match status" value="1"/>
</dbReference>
<dbReference type="Pfam" id="PF00072">
    <property type="entry name" value="Response_reg"/>
    <property type="match status" value="1"/>
</dbReference>
<keyword evidence="3" id="KW-0804">Transcription</keyword>
<feature type="domain" description="Response regulatory" evidence="6">
    <location>
        <begin position="3"/>
        <end position="120"/>
    </location>
</feature>
<evidence type="ECO:0000256" key="2">
    <source>
        <dbReference type="ARBA" id="ARBA00023125"/>
    </source>
</evidence>
<dbReference type="RefSeq" id="WP_181376838.1">
    <property type="nucleotide sequence ID" value="NZ_BDQX01000333.1"/>
</dbReference>
<keyword evidence="2 7" id="KW-0238">DNA-binding</keyword>
<dbReference type="SUPFAM" id="SSF52172">
    <property type="entry name" value="CheY-like"/>
    <property type="match status" value="1"/>
</dbReference>
<sequence length="362" mass="42526">MWKLLLVEDEPFVLRSIRQAIDWEALGFEVVAEAEDGLEAWDYMQTHPVDVVVTDIMMPCMDGIELLRAAKDSAHEAEFVMLTCVNEFEYARQALQNGASGYLLKASMDPGELQTALQKVTWALTKKREQQSIGTMLELWNTESIPWKDEREIIQYFERGKWSECEQALKAVWAYMQDGQVPAELIIETANRLDKTFARITEQTPAGMSEWMKCESREQALDRLLERLRDYSKHKIKRKETDHPEINKIIAYVNSHYDKELTLKGMAKYVNMGEQYLSGLFKKKTGEQFIQYVLRIRIEWACHYLEETDLRVMEICERVGFVHLNYFLKQFKKWTGFTPSEFRDNKKAERMKLAEDKQKNNE</sequence>
<name>A0A2R5F2I8_9BACL</name>
<dbReference type="Gene3D" id="1.10.10.60">
    <property type="entry name" value="Homeodomain-like"/>
    <property type="match status" value="2"/>
</dbReference>
<dbReference type="InterPro" id="IPR020449">
    <property type="entry name" value="Tscrpt_reg_AraC-type_HTH"/>
</dbReference>
<dbReference type="InterPro" id="IPR009057">
    <property type="entry name" value="Homeodomain-like_sf"/>
</dbReference>